<evidence type="ECO:0000313" key="1">
    <source>
        <dbReference type="EMBL" id="VDO65099.1"/>
    </source>
</evidence>
<protein>
    <submittedName>
        <fullName evidence="1 3">Uncharacterized protein</fullName>
    </submittedName>
</protein>
<dbReference type="AlphaFoldDB" id="A0A183HR96"/>
<dbReference type="WBParaSite" id="OFLC_0001000701-mRNA-1">
    <property type="protein sequence ID" value="OFLC_0001000701-mRNA-1"/>
    <property type="gene ID" value="OFLC_0001000701"/>
</dbReference>
<dbReference type="EMBL" id="UZAJ01012887">
    <property type="protein sequence ID" value="VDO65099.1"/>
    <property type="molecule type" value="Genomic_DNA"/>
</dbReference>
<evidence type="ECO:0000313" key="2">
    <source>
        <dbReference type="Proteomes" id="UP000267606"/>
    </source>
</evidence>
<gene>
    <name evidence="1" type="ORF">OFLC_LOCUS10009</name>
</gene>
<accession>A0A183HR96</accession>
<evidence type="ECO:0000313" key="3">
    <source>
        <dbReference type="WBParaSite" id="OFLC_0001000701-mRNA-1"/>
    </source>
</evidence>
<dbReference type="Proteomes" id="UP000267606">
    <property type="component" value="Unassembled WGS sequence"/>
</dbReference>
<organism evidence="3">
    <name type="scientific">Onchocerca flexuosa</name>
    <dbReference type="NCBI Taxonomy" id="387005"/>
    <lineage>
        <taxon>Eukaryota</taxon>
        <taxon>Metazoa</taxon>
        <taxon>Ecdysozoa</taxon>
        <taxon>Nematoda</taxon>
        <taxon>Chromadorea</taxon>
        <taxon>Rhabditida</taxon>
        <taxon>Spirurina</taxon>
        <taxon>Spiruromorpha</taxon>
        <taxon>Filarioidea</taxon>
        <taxon>Onchocercidae</taxon>
        <taxon>Onchocerca</taxon>
    </lineage>
</organism>
<reference evidence="3" key="1">
    <citation type="submission" date="2016-06" db="UniProtKB">
        <authorList>
            <consortium name="WormBaseParasite"/>
        </authorList>
    </citation>
    <scope>IDENTIFICATION</scope>
</reference>
<sequence>MQIRGVVLVFYINNKVNQWMLCRLIDFFNLYLEVILI</sequence>
<name>A0A183HR96_9BILA</name>
<keyword evidence="2" id="KW-1185">Reference proteome</keyword>
<proteinExistence type="predicted"/>
<reference evidence="1 2" key="2">
    <citation type="submission" date="2018-11" db="EMBL/GenBank/DDBJ databases">
        <authorList>
            <consortium name="Pathogen Informatics"/>
        </authorList>
    </citation>
    <scope>NUCLEOTIDE SEQUENCE [LARGE SCALE GENOMIC DNA]</scope>
</reference>